<evidence type="ECO:0000313" key="8">
    <source>
        <dbReference type="RefSeq" id="XP_022957257.1"/>
    </source>
</evidence>
<dbReference type="RefSeq" id="XP_022957257.1">
    <property type="nucleotide sequence ID" value="XM_023101489.1"/>
</dbReference>
<keyword evidence="2" id="KW-0479">Metal-binding</keyword>
<dbReference type="GO" id="GO:0009788">
    <property type="term" value="P:negative regulation of abscisic acid-activated signaling pathway"/>
    <property type="evidence" value="ECO:0007669"/>
    <property type="project" value="InterPro"/>
</dbReference>
<dbReference type="GO" id="GO:0005634">
    <property type="term" value="C:nucleus"/>
    <property type="evidence" value="ECO:0007669"/>
    <property type="project" value="UniProtKB-SubCell"/>
</dbReference>
<comment type="subcellular location">
    <subcellularLocation>
        <location evidence="1">Nucleus</location>
    </subcellularLocation>
</comment>
<reference evidence="8" key="1">
    <citation type="submission" date="2025-08" db="UniProtKB">
        <authorList>
            <consortium name="RefSeq"/>
        </authorList>
    </citation>
    <scope>IDENTIFICATION</scope>
    <source>
        <tissue evidence="8">Young leaves</tissue>
    </source>
</reference>
<accession>A0A6J1GYN1</accession>
<evidence type="ECO:0000256" key="1">
    <source>
        <dbReference type="ARBA" id="ARBA00004123"/>
    </source>
</evidence>
<dbReference type="InterPro" id="IPR044246">
    <property type="entry name" value="ZFP3-like"/>
</dbReference>
<keyword evidence="7" id="KW-1185">Reference proteome</keyword>
<keyword evidence="4" id="KW-0862">Zinc</keyword>
<feature type="compositionally biased region" description="Low complexity" evidence="6">
    <location>
        <begin position="11"/>
        <end position="22"/>
    </location>
</feature>
<organism evidence="7 8">
    <name type="scientific">Cucurbita moschata</name>
    <name type="common">Winter crookneck squash</name>
    <name type="synonym">Cucurbita pepo var. moschata</name>
    <dbReference type="NCBI Taxonomy" id="3662"/>
    <lineage>
        <taxon>Eukaryota</taxon>
        <taxon>Viridiplantae</taxon>
        <taxon>Streptophyta</taxon>
        <taxon>Embryophyta</taxon>
        <taxon>Tracheophyta</taxon>
        <taxon>Spermatophyta</taxon>
        <taxon>Magnoliopsida</taxon>
        <taxon>eudicotyledons</taxon>
        <taxon>Gunneridae</taxon>
        <taxon>Pentapetalae</taxon>
        <taxon>rosids</taxon>
        <taxon>fabids</taxon>
        <taxon>Cucurbitales</taxon>
        <taxon>Cucurbitaceae</taxon>
        <taxon>Cucurbiteae</taxon>
        <taxon>Cucurbita</taxon>
    </lineage>
</organism>
<protein>
    <submittedName>
        <fullName evidence="8">Zinc finger protein 3-like</fullName>
    </submittedName>
</protein>
<evidence type="ECO:0000256" key="4">
    <source>
        <dbReference type="ARBA" id="ARBA00022833"/>
    </source>
</evidence>
<evidence type="ECO:0000313" key="7">
    <source>
        <dbReference type="Proteomes" id="UP000504609"/>
    </source>
</evidence>
<sequence length="265" mass="29029">MAETGKDNHNSPSEASSISAASDGRSGSPVTMKMEMIVGNEINGGDRQSQESNSRLLLDLKLSNNEESGDGSPEILNSKRIREFSTSQALGGHQNAHKQERAMAKRRQGMELGSGDNVVGPPYLTSYYNPYSALSPHPLYGSSLGKSLGIRMDSMIHKPSSYRWLGSPALQFHGGVDSGWASRPVMVTNNNNNSKLSTFERLKMEGIQIHNGGFRLSTAMNAESIRRFDEDRPISIPNLNLSESPVLKMDHHVEDSDEVDLTLKL</sequence>
<evidence type="ECO:0000256" key="2">
    <source>
        <dbReference type="ARBA" id="ARBA00022723"/>
    </source>
</evidence>
<dbReference type="PANTHER" id="PTHR47287:SF9">
    <property type="entry name" value="ZINC FINGER PROTEIN 4-LIKE"/>
    <property type="match status" value="1"/>
</dbReference>
<evidence type="ECO:0000256" key="5">
    <source>
        <dbReference type="ARBA" id="ARBA00023242"/>
    </source>
</evidence>
<dbReference type="AlphaFoldDB" id="A0A6J1GYN1"/>
<evidence type="ECO:0000256" key="3">
    <source>
        <dbReference type="ARBA" id="ARBA00022771"/>
    </source>
</evidence>
<keyword evidence="5" id="KW-0539">Nucleus</keyword>
<name>A0A6J1GYN1_CUCMO</name>
<feature type="region of interest" description="Disordered" evidence="6">
    <location>
        <begin position="1"/>
        <end position="30"/>
    </location>
</feature>
<gene>
    <name evidence="8" type="primary">LOC111458698</name>
</gene>
<dbReference type="PANTHER" id="PTHR47287">
    <property type="entry name" value="C2H2 AND C2HC ZINC FINGERS SUPERFAMILY PROTEIN"/>
    <property type="match status" value="1"/>
</dbReference>
<dbReference type="GO" id="GO:0008270">
    <property type="term" value="F:zinc ion binding"/>
    <property type="evidence" value="ECO:0007669"/>
    <property type="project" value="UniProtKB-KW"/>
</dbReference>
<dbReference type="KEGG" id="cmos:111458698"/>
<keyword evidence="3" id="KW-0863">Zinc-finger</keyword>
<evidence type="ECO:0000256" key="6">
    <source>
        <dbReference type="SAM" id="MobiDB-lite"/>
    </source>
</evidence>
<dbReference type="GeneID" id="111458698"/>
<dbReference type="Proteomes" id="UP000504609">
    <property type="component" value="Unplaced"/>
</dbReference>
<proteinExistence type="predicted"/>